<feature type="region of interest" description="Disordered" evidence="1">
    <location>
        <begin position="115"/>
        <end position="159"/>
    </location>
</feature>
<dbReference type="Proteomes" id="UP000257109">
    <property type="component" value="Unassembled WGS sequence"/>
</dbReference>
<dbReference type="OrthoDB" id="1433846at2759"/>
<dbReference type="InterPro" id="IPR043502">
    <property type="entry name" value="DNA/RNA_pol_sf"/>
</dbReference>
<keyword evidence="3" id="KW-1185">Reference proteome</keyword>
<comment type="caution">
    <text evidence="2">The sequence shown here is derived from an EMBL/GenBank/DDBJ whole genome shotgun (WGS) entry which is preliminary data.</text>
</comment>
<evidence type="ECO:0008006" key="4">
    <source>
        <dbReference type="Google" id="ProtNLM"/>
    </source>
</evidence>
<reference evidence="2" key="1">
    <citation type="submission" date="2018-05" db="EMBL/GenBank/DDBJ databases">
        <title>Draft genome of Mucuna pruriens seed.</title>
        <authorList>
            <person name="Nnadi N.E."/>
            <person name="Vos R."/>
            <person name="Hasami M.H."/>
            <person name="Devisetty U.K."/>
            <person name="Aguiy J.C."/>
        </authorList>
    </citation>
    <scope>NUCLEOTIDE SEQUENCE [LARGE SCALE GENOMIC DNA]</scope>
    <source>
        <strain evidence="2">JCA_2017</strain>
    </source>
</reference>
<dbReference type="SUPFAM" id="SSF56672">
    <property type="entry name" value="DNA/RNA polymerases"/>
    <property type="match status" value="1"/>
</dbReference>
<accession>A0A371EPV3</accession>
<evidence type="ECO:0000313" key="2">
    <source>
        <dbReference type="EMBL" id="RDX68098.1"/>
    </source>
</evidence>
<proteinExistence type="predicted"/>
<feature type="non-terminal residue" evidence="2">
    <location>
        <position position="1"/>
    </location>
</feature>
<dbReference type="AlphaFoldDB" id="A0A371EPV3"/>
<evidence type="ECO:0000256" key="1">
    <source>
        <dbReference type="SAM" id="MobiDB-lite"/>
    </source>
</evidence>
<evidence type="ECO:0000313" key="3">
    <source>
        <dbReference type="Proteomes" id="UP000257109"/>
    </source>
</evidence>
<feature type="compositionally biased region" description="Polar residues" evidence="1">
    <location>
        <begin position="146"/>
        <end position="157"/>
    </location>
</feature>
<gene>
    <name evidence="2" type="ORF">CR513_52950</name>
</gene>
<feature type="compositionally biased region" description="Basic and acidic residues" evidence="1">
    <location>
        <begin position="116"/>
        <end position="137"/>
    </location>
</feature>
<sequence>MEDIEVILRDSPTNMDDLRTKATSYIQMKEMIEYRDNLGHTVRRSVQLRPNYPSPTTPFAHGTDKTKYCHYHKNYNHITKGCITLRDKIEELIQAGHLIKFIKRGANLKHLIGGESGRREENEHRGWSRPRDAIEHHSRNKCPDATSPQGSKESSTPLLGDLNCQGRKFLGFMLTYRGIEANPDKCDAIIRMKSPHNVKEVQRLTGRLTLLSCFLSRAAKKA</sequence>
<protein>
    <recommendedName>
        <fullName evidence="4">Reverse transcriptase domain-containing protein</fullName>
    </recommendedName>
</protein>
<organism evidence="2 3">
    <name type="scientific">Mucuna pruriens</name>
    <name type="common">Velvet bean</name>
    <name type="synonym">Dolichos pruriens</name>
    <dbReference type="NCBI Taxonomy" id="157652"/>
    <lineage>
        <taxon>Eukaryota</taxon>
        <taxon>Viridiplantae</taxon>
        <taxon>Streptophyta</taxon>
        <taxon>Embryophyta</taxon>
        <taxon>Tracheophyta</taxon>
        <taxon>Spermatophyta</taxon>
        <taxon>Magnoliopsida</taxon>
        <taxon>eudicotyledons</taxon>
        <taxon>Gunneridae</taxon>
        <taxon>Pentapetalae</taxon>
        <taxon>rosids</taxon>
        <taxon>fabids</taxon>
        <taxon>Fabales</taxon>
        <taxon>Fabaceae</taxon>
        <taxon>Papilionoideae</taxon>
        <taxon>50 kb inversion clade</taxon>
        <taxon>NPAAA clade</taxon>
        <taxon>indigoferoid/millettioid clade</taxon>
        <taxon>Phaseoleae</taxon>
        <taxon>Mucuna</taxon>
    </lineage>
</organism>
<name>A0A371EPV3_MUCPR</name>
<dbReference type="EMBL" id="QJKJ01012687">
    <property type="protein sequence ID" value="RDX68098.1"/>
    <property type="molecule type" value="Genomic_DNA"/>
</dbReference>